<feature type="transmembrane region" description="Helical" evidence="19">
    <location>
        <begin position="251"/>
        <end position="270"/>
    </location>
</feature>
<dbReference type="Pfam" id="PF02654">
    <property type="entry name" value="CobS"/>
    <property type="match status" value="1"/>
</dbReference>
<comment type="catalytic activity">
    <reaction evidence="18 19">
        <text>alpha-ribazole 5'-phosphate + adenosylcob(III)inamide-GDP = adenosylcob(III)alamin 5'-phosphate + GMP + H(+)</text>
        <dbReference type="Rhea" id="RHEA:23560"/>
        <dbReference type="ChEBI" id="CHEBI:15378"/>
        <dbReference type="ChEBI" id="CHEBI:57918"/>
        <dbReference type="ChEBI" id="CHEBI:58115"/>
        <dbReference type="ChEBI" id="CHEBI:60487"/>
        <dbReference type="ChEBI" id="CHEBI:60493"/>
        <dbReference type="EC" id="2.7.8.26"/>
    </reaction>
</comment>
<evidence type="ECO:0000256" key="14">
    <source>
        <dbReference type="ARBA" id="ARBA00025228"/>
    </source>
</evidence>
<keyword evidence="10 19" id="KW-0812">Transmembrane</keyword>
<comment type="subcellular location">
    <subcellularLocation>
        <location evidence="2 19">Cell membrane</location>
        <topology evidence="2 19">Multi-pass membrane protein</topology>
    </subcellularLocation>
</comment>
<keyword evidence="7 19" id="KW-1003">Cell membrane</keyword>
<dbReference type="AlphaFoldDB" id="A0A1G9I172"/>
<comment type="similarity">
    <text evidence="4 19">Belongs to the CobS family.</text>
</comment>
<evidence type="ECO:0000256" key="7">
    <source>
        <dbReference type="ARBA" id="ARBA00022475"/>
    </source>
</evidence>
<sequence>MSKKRSFKFDSSVNRELRALISGISFLTRLPLPDFIHARMDDQNARLDFRRSLYWFPVVGMLLGAILALIDRPLLLIFPRPLAAGLLLLFYLVLTGGLHLDGLMDSADGLLSGRPPEKIPEIMRDSSSGAFAVLAAIIYLLLKFLCFWLLIDSWRIGGLIIMPVISRLIMAVGLIKLPVLSDSLAEVFSARLNFARMLHLAAAALALILLLPTFDLLPFHVIIISAATALVFTVLISRGVISLLGGMTGDIFGMLNEVDELIVLIVLLGLQ</sequence>
<dbReference type="RefSeq" id="WP_089757944.1">
    <property type="nucleotide sequence ID" value="NZ_FNGO01000002.1"/>
</dbReference>
<evidence type="ECO:0000256" key="1">
    <source>
        <dbReference type="ARBA" id="ARBA00001946"/>
    </source>
</evidence>
<evidence type="ECO:0000256" key="3">
    <source>
        <dbReference type="ARBA" id="ARBA00004663"/>
    </source>
</evidence>
<name>A0A1G9I172_9FIRM</name>
<dbReference type="GO" id="GO:0008818">
    <property type="term" value="F:cobalamin 5'-phosphate synthase activity"/>
    <property type="evidence" value="ECO:0007669"/>
    <property type="project" value="UniProtKB-UniRule"/>
</dbReference>
<gene>
    <name evidence="19" type="primary">cobS</name>
    <name evidence="20" type="ORF">SAMN04488692_10288</name>
</gene>
<feature type="transmembrane region" description="Helical" evidence="19">
    <location>
        <begin position="82"/>
        <end position="100"/>
    </location>
</feature>
<evidence type="ECO:0000313" key="20">
    <source>
        <dbReference type="EMBL" id="SDL18988.1"/>
    </source>
</evidence>
<evidence type="ECO:0000256" key="5">
    <source>
        <dbReference type="ARBA" id="ARBA00013200"/>
    </source>
</evidence>
<dbReference type="UniPathway" id="UPA00148">
    <property type="reaction ID" value="UER00238"/>
</dbReference>
<dbReference type="PANTHER" id="PTHR34148:SF1">
    <property type="entry name" value="ADENOSYLCOBINAMIDE-GDP RIBAZOLETRANSFERASE"/>
    <property type="match status" value="1"/>
</dbReference>
<evidence type="ECO:0000256" key="6">
    <source>
        <dbReference type="ARBA" id="ARBA00015850"/>
    </source>
</evidence>
<dbReference type="EC" id="2.7.8.26" evidence="5 19"/>
<feature type="transmembrane region" description="Helical" evidence="19">
    <location>
        <begin position="158"/>
        <end position="177"/>
    </location>
</feature>
<evidence type="ECO:0000256" key="9">
    <source>
        <dbReference type="ARBA" id="ARBA00022679"/>
    </source>
</evidence>
<accession>A0A1G9I172</accession>
<dbReference type="HAMAP" id="MF_00719">
    <property type="entry name" value="CobS"/>
    <property type="match status" value="1"/>
</dbReference>
<dbReference type="GO" id="GO:0005886">
    <property type="term" value="C:plasma membrane"/>
    <property type="evidence" value="ECO:0007669"/>
    <property type="project" value="UniProtKB-SubCell"/>
</dbReference>
<protein>
    <recommendedName>
        <fullName evidence="6 19">Adenosylcobinamide-GDP ribazoletransferase</fullName>
        <ecNumber evidence="5 19">2.7.8.26</ecNumber>
    </recommendedName>
    <alternativeName>
        <fullName evidence="16 19">Cobalamin synthase</fullName>
    </alternativeName>
    <alternativeName>
        <fullName evidence="15 19">Cobalamin-5'-phosphate synthase</fullName>
    </alternativeName>
</protein>
<keyword evidence="9 19" id="KW-0808">Transferase</keyword>
<evidence type="ECO:0000256" key="18">
    <source>
        <dbReference type="ARBA" id="ARBA00049504"/>
    </source>
</evidence>
<evidence type="ECO:0000256" key="11">
    <source>
        <dbReference type="ARBA" id="ARBA00022842"/>
    </source>
</evidence>
<evidence type="ECO:0000256" key="17">
    <source>
        <dbReference type="ARBA" id="ARBA00048623"/>
    </source>
</evidence>
<dbReference type="NCBIfam" id="TIGR00317">
    <property type="entry name" value="cobS"/>
    <property type="match status" value="1"/>
</dbReference>
<evidence type="ECO:0000256" key="19">
    <source>
        <dbReference type="HAMAP-Rule" id="MF_00719"/>
    </source>
</evidence>
<comment type="catalytic activity">
    <reaction evidence="17 19">
        <text>alpha-ribazole + adenosylcob(III)inamide-GDP = adenosylcob(III)alamin + GMP + H(+)</text>
        <dbReference type="Rhea" id="RHEA:16049"/>
        <dbReference type="ChEBI" id="CHEBI:10329"/>
        <dbReference type="ChEBI" id="CHEBI:15378"/>
        <dbReference type="ChEBI" id="CHEBI:18408"/>
        <dbReference type="ChEBI" id="CHEBI:58115"/>
        <dbReference type="ChEBI" id="CHEBI:60487"/>
        <dbReference type="EC" id="2.7.8.26"/>
    </reaction>
</comment>
<dbReference type="PANTHER" id="PTHR34148">
    <property type="entry name" value="ADENOSYLCOBINAMIDE-GDP RIBAZOLETRANSFERASE"/>
    <property type="match status" value="1"/>
</dbReference>
<dbReference type="GO" id="GO:0051073">
    <property type="term" value="F:adenosylcobinamide-GDP ribazoletransferase activity"/>
    <property type="evidence" value="ECO:0007669"/>
    <property type="project" value="UniProtKB-UniRule"/>
</dbReference>
<evidence type="ECO:0000256" key="4">
    <source>
        <dbReference type="ARBA" id="ARBA00010561"/>
    </source>
</evidence>
<feature type="transmembrane region" description="Helical" evidence="19">
    <location>
        <begin position="54"/>
        <end position="70"/>
    </location>
</feature>
<dbReference type="OrthoDB" id="9794626at2"/>
<comment type="cofactor">
    <cofactor evidence="1 19">
        <name>Mg(2+)</name>
        <dbReference type="ChEBI" id="CHEBI:18420"/>
    </cofactor>
</comment>
<feature type="transmembrane region" description="Helical" evidence="19">
    <location>
        <begin position="221"/>
        <end position="245"/>
    </location>
</feature>
<feature type="transmembrane region" description="Helical" evidence="19">
    <location>
        <begin position="130"/>
        <end position="151"/>
    </location>
</feature>
<evidence type="ECO:0000256" key="16">
    <source>
        <dbReference type="ARBA" id="ARBA00032853"/>
    </source>
</evidence>
<comment type="pathway">
    <text evidence="3 19">Cofactor biosynthesis; adenosylcobalamin biosynthesis; adenosylcobalamin from cob(II)yrinate a,c-diamide: step 7/7.</text>
</comment>
<keyword evidence="21" id="KW-1185">Reference proteome</keyword>
<organism evidence="20 21">
    <name type="scientific">Halarsenatibacter silvermanii</name>
    <dbReference type="NCBI Taxonomy" id="321763"/>
    <lineage>
        <taxon>Bacteria</taxon>
        <taxon>Bacillati</taxon>
        <taxon>Bacillota</taxon>
        <taxon>Clostridia</taxon>
        <taxon>Halanaerobiales</taxon>
        <taxon>Halarsenatibacteraceae</taxon>
        <taxon>Halarsenatibacter</taxon>
    </lineage>
</organism>
<evidence type="ECO:0000256" key="13">
    <source>
        <dbReference type="ARBA" id="ARBA00023136"/>
    </source>
</evidence>
<evidence type="ECO:0000256" key="12">
    <source>
        <dbReference type="ARBA" id="ARBA00022989"/>
    </source>
</evidence>
<evidence type="ECO:0000256" key="8">
    <source>
        <dbReference type="ARBA" id="ARBA00022573"/>
    </source>
</evidence>
<dbReference type="EMBL" id="FNGO01000002">
    <property type="protein sequence ID" value="SDL18988.1"/>
    <property type="molecule type" value="Genomic_DNA"/>
</dbReference>
<feature type="transmembrane region" description="Helical" evidence="19">
    <location>
        <begin position="197"/>
        <end position="214"/>
    </location>
</feature>
<dbReference type="InterPro" id="IPR003805">
    <property type="entry name" value="CobS"/>
</dbReference>
<keyword evidence="13 19" id="KW-0472">Membrane</keyword>
<proteinExistence type="inferred from homology"/>
<reference evidence="20 21" key="1">
    <citation type="submission" date="2016-10" db="EMBL/GenBank/DDBJ databases">
        <authorList>
            <person name="de Groot N.N."/>
        </authorList>
    </citation>
    <scope>NUCLEOTIDE SEQUENCE [LARGE SCALE GENOMIC DNA]</scope>
    <source>
        <strain evidence="20 21">SLAS-1</strain>
    </source>
</reference>
<keyword evidence="12 19" id="KW-1133">Transmembrane helix</keyword>
<comment type="function">
    <text evidence="14 19">Joins adenosylcobinamide-GDP and alpha-ribazole to generate adenosylcobalamin (Ado-cobalamin). Also synthesizes adenosylcobalamin 5'-phosphate from adenosylcobinamide-GDP and alpha-ribazole 5'-phosphate.</text>
</comment>
<keyword evidence="8 19" id="KW-0169">Cobalamin biosynthesis</keyword>
<keyword evidence="11 19" id="KW-0460">Magnesium</keyword>
<evidence type="ECO:0000256" key="10">
    <source>
        <dbReference type="ARBA" id="ARBA00022692"/>
    </source>
</evidence>
<evidence type="ECO:0000313" key="21">
    <source>
        <dbReference type="Proteomes" id="UP000199476"/>
    </source>
</evidence>
<dbReference type="Proteomes" id="UP000199476">
    <property type="component" value="Unassembled WGS sequence"/>
</dbReference>
<evidence type="ECO:0000256" key="2">
    <source>
        <dbReference type="ARBA" id="ARBA00004651"/>
    </source>
</evidence>
<dbReference type="STRING" id="321763.SAMN04488692_10288"/>
<dbReference type="GO" id="GO:0009236">
    <property type="term" value="P:cobalamin biosynthetic process"/>
    <property type="evidence" value="ECO:0007669"/>
    <property type="project" value="UniProtKB-UniRule"/>
</dbReference>
<evidence type="ECO:0000256" key="15">
    <source>
        <dbReference type="ARBA" id="ARBA00032605"/>
    </source>
</evidence>